<dbReference type="GO" id="GO:0022857">
    <property type="term" value="F:transmembrane transporter activity"/>
    <property type="evidence" value="ECO:0007669"/>
    <property type="project" value="InterPro"/>
</dbReference>
<sequence>MLTANGLHSILLPIRGGLEHFSTFSLGLVGTGWAVGFVASCFMAPRIVHQVGHIRAFAASAAAAAVIVLLNAMIVTPLSWILLRIFSGFVLAACFMIIESWLNERATNENRGMIFGIYMTITYVAIVVGQMLVAIGDPARDTSFMVGAIFFCLALLPLSLSRAAVPQPLAGVTLDLKRLFQNSPVGFVATLLVGVANGAFGTLGPLFGFQIGLGTAHIATLMSIAIIAGALIQMPAGRLSDRIDRRFMIGGAALLASIIGMGIAVFAPHNPIVLSLAFALYGGTSYALYSLAVAHANDFASDLSFVQVSSGLLLLYGIGTMAGPLVASGTMETFGPEGLFVTTAVAHFAMAIFSVYRTTRRAPPPQHERETFSAVPSPRMLTPQTAVLQPDPEELPPAPESEEASEADAPQDEATAPTDDTAGEASGDKTKETETTS</sequence>
<organism evidence="6 7">
    <name type="scientific">Afifella marina DSM 2698</name>
    <dbReference type="NCBI Taxonomy" id="1120955"/>
    <lineage>
        <taxon>Bacteria</taxon>
        <taxon>Pseudomonadati</taxon>
        <taxon>Pseudomonadota</taxon>
        <taxon>Alphaproteobacteria</taxon>
        <taxon>Hyphomicrobiales</taxon>
        <taxon>Afifellaceae</taxon>
        <taxon>Afifella</taxon>
    </lineage>
</organism>
<dbReference type="PANTHER" id="PTHR23521">
    <property type="entry name" value="TRANSPORTER MFS SUPERFAMILY"/>
    <property type="match status" value="1"/>
</dbReference>
<name>A0A1G5MBX4_AFIMA</name>
<feature type="transmembrane region" description="Helical" evidence="5">
    <location>
        <begin position="247"/>
        <end position="266"/>
    </location>
</feature>
<keyword evidence="7" id="KW-1185">Reference proteome</keyword>
<feature type="compositionally biased region" description="Basic and acidic residues" evidence="4">
    <location>
        <begin position="426"/>
        <end position="437"/>
    </location>
</feature>
<dbReference type="AlphaFoldDB" id="A0A1G5MBX4"/>
<evidence type="ECO:0000256" key="1">
    <source>
        <dbReference type="ARBA" id="ARBA00022692"/>
    </source>
</evidence>
<dbReference type="InterPro" id="IPR036259">
    <property type="entry name" value="MFS_trans_sf"/>
</dbReference>
<feature type="compositionally biased region" description="Acidic residues" evidence="4">
    <location>
        <begin position="400"/>
        <end position="411"/>
    </location>
</feature>
<evidence type="ECO:0000256" key="4">
    <source>
        <dbReference type="SAM" id="MobiDB-lite"/>
    </source>
</evidence>
<dbReference type="Gene3D" id="1.20.1250.20">
    <property type="entry name" value="MFS general substrate transporter like domains"/>
    <property type="match status" value="2"/>
</dbReference>
<evidence type="ECO:0000256" key="2">
    <source>
        <dbReference type="ARBA" id="ARBA00022989"/>
    </source>
</evidence>
<feature type="region of interest" description="Disordered" evidence="4">
    <location>
        <begin position="361"/>
        <end position="437"/>
    </location>
</feature>
<dbReference type="PANTHER" id="PTHR23521:SF3">
    <property type="entry name" value="MFS TRANSPORTER"/>
    <property type="match status" value="1"/>
</dbReference>
<feature type="transmembrane region" description="Helical" evidence="5">
    <location>
        <begin position="20"/>
        <end position="44"/>
    </location>
</feature>
<dbReference type="CDD" id="cd17477">
    <property type="entry name" value="MFS_YcaD_like"/>
    <property type="match status" value="1"/>
</dbReference>
<gene>
    <name evidence="6" type="ORF">SAMN03080610_00398</name>
</gene>
<keyword evidence="2 5" id="KW-1133">Transmembrane helix</keyword>
<dbReference type="Pfam" id="PF07690">
    <property type="entry name" value="MFS_1"/>
    <property type="match status" value="1"/>
</dbReference>
<dbReference type="EMBL" id="FMVW01000001">
    <property type="protein sequence ID" value="SCZ22314.1"/>
    <property type="molecule type" value="Genomic_DNA"/>
</dbReference>
<reference evidence="6 7" key="1">
    <citation type="submission" date="2016-10" db="EMBL/GenBank/DDBJ databases">
        <authorList>
            <person name="de Groot N.N."/>
        </authorList>
    </citation>
    <scope>NUCLEOTIDE SEQUENCE [LARGE SCALE GENOMIC DNA]</scope>
    <source>
        <strain evidence="6 7">DSM 2698</strain>
    </source>
</reference>
<dbReference type="STRING" id="1120955.SAMN03080610_00398"/>
<dbReference type="InterPro" id="IPR047200">
    <property type="entry name" value="MFS_YcaD-like"/>
</dbReference>
<evidence type="ECO:0000313" key="6">
    <source>
        <dbReference type="EMBL" id="SCZ22314.1"/>
    </source>
</evidence>
<feature type="transmembrane region" description="Helical" evidence="5">
    <location>
        <begin position="213"/>
        <end position="235"/>
    </location>
</feature>
<feature type="transmembrane region" description="Helical" evidence="5">
    <location>
        <begin position="142"/>
        <end position="165"/>
    </location>
</feature>
<feature type="transmembrane region" description="Helical" evidence="5">
    <location>
        <begin position="81"/>
        <end position="102"/>
    </location>
</feature>
<evidence type="ECO:0000313" key="7">
    <source>
        <dbReference type="Proteomes" id="UP000199347"/>
    </source>
</evidence>
<protein>
    <submittedName>
        <fullName evidence="6">Major Facilitator Superfamily protein</fullName>
    </submittedName>
</protein>
<feature type="transmembrane region" description="Helical" evidence="5">
    <location>
        <begin position="56"/>
        <end position="75"/>
    </location>
</feature>
<dbReference type="SUPFAM" id="SSF103473">
    <property type="entry name" value="MFS general substrate transporter"/>
    <property type="match status" value="1"/>
</dbReference>
<evidence type="ECO:0000256" key="5">
    <source>
        <dbReference type="SAM" id="Phobius"/>
    </source>
</evidence>
<feature type="transmembrane region" description="Helical" evidence="5">
    <location>
        <begin position="185"/>
        <end position="207"/>
    </location>
</feature>
<dbReference type="InterPro" id="IPR011701">
    <property type="entry name" value="MFS"/>
</dbReference>
<keyword evidence="1 5" id="KW-0812">Transmembrane</keyword>
<feature type="transmembrane region" description="Helical" evidence="5">
    <location>
        <begin position="114"/>
        <end position="136"/>
    </location>
</feature>
<feature type="transmembrane region" description="Helical" evidence="5">
    <location>
        <begin position="338"/>
        <end position="356"/>
    </location>
</feature>
<keyword evidence="3 5" id="KW-0472">Membrane</keyword>
<feature type="transmembrane region" description="Helical" evidence="5">
    <location>
        <begin position="305"/>
        <end position="326"/>
    </location>
</feature>
<proteinExistence type="predicted"/>
<evidence type="ECO:0000256" key="3">
    <source>
        <dbReference type="ARBA" id="ARBA00023136"/>
    </source>
</evidence>
<accession>A0A1G5MBX4</accession>
<dbReference type="Proteomes" id="UP000199347">
    <property type="component" value="Unassembled WGS sequence"/>
</dbReference>
<feature type="transmembrane region" description="Helical" evidence="5">
    <location>
        <begin position="272"/>
        <end position="293"/>
    </location>
</feature>
<dbReference type="GO" id="GO:0005886">
    <property type="term" value="C:plasma membrane"/>
    <property type="evidence" value="ECO:0007669"/>
    <property type="project" value="TreeGrafter"/>
</dbReference>